<sequence>MTLLTGHRRAIRLETNRLKGENMDIYGCDFSGAKNPEGKIFVTRGKLIGNELSIEEVISCEDRLDLLYLIKKTSAPWGLDFPFAIPMHHLQSHYSSSWATFIQEAYSDTREQFKSRFGTVHSGKSDIDLRETDIAVNGKSPISATPIAMNGMLYGGRKLLFNLQKEVSIYPFTSYKKEGSHLYEVYPSHLWKTLHLKSNDAATFEAMNANFKTQIDKSFNLSITPQAIQGTLNANGEPNLHGMDSIMACIVMAYCIFKYDIDNNWEGCPSFATEQEWDHSSQEGLILRVK</sequence>
<comment type="caution">
    <text evidence="1">The sequence shown here is derived from an EMBL/GenBank/DDBJ whole genome shotgun (WGS) entry which is preliminary data.</text>
</comment>
<organism evidence="1 2">
    <name type="scientific">Paenibacillus monticola</name>
    <dbReference type="NCBI Taxonomy" id="2666075"/>
    <lineage>
        <taxon>Bacteria</taxon>
        <taxon>Bacillati</taxon>
        <taxon>Bacillota</taxon>
        <taxon>Bacilli</taxon>
        <taxon>Bacillales</taxon>
        <taxon>Paenibacillaceae</taxon>
        <taxon>Paenibacillus</taxon>
    </lineage>
</organism>
<accession>A0A7X2H4C1</accession>
<gene>
    <name evidence="1" type="ORF">GJB61_09375</name>
</gene>
<keyword evidence="2" id="KW-1185">Reference proteome</keyword>
<reference evidence="1 2" key="1">
    <citation type="submission" date="2019-11" db="EMBL/GenBank/DDBJ databases">
        <title>Paenibacillus monticola sp. nov., a novel PGPR strain isolated from mountain sample in China.</title>
        <authorList>
            <person name="Zhao Q."/>
            <person name="Li H.-P."/>
            <person name="Zhang J.-L."/>
        </authorList>
    </citation>
    <scope>NUCLEOTIDE SEQUENCE [LARGE SCALE GENOMIC DNA]</scope>
    <source>
        <strain evidence="1 2">LC-T2</strain>
    </source>
</reference>
<evidence type="ECO:0000313" key="2">
    <source>
        <dbReference type="Proteomes" id="UP000463051"/>
    </source>
</evidence>
<protein>
    <recommendedName>
        <fullName evidence="3">DUF429 domain-containing protein</fullName>
    </recommendedName>
</protein>
<proteinExistence type="predicted"/>
<dbReference type="Proteomes" id="UP000463051">
    <property type="component" value="Unassembled WGS sequence"/>
</dbReference>
<evidence type="ECO:0000313" key="1">
    <source>
        <dbReference type="EMBL" id="MRN53203.1"/>
    </source>
</evidence>
<name>A0A7X2H4C1_9BACL</name>
<dbReference type="RefSeq" id="WP_195724296.1">
    <property type="nucleotide sequence ID" value="NZ_WJXB01000003.1"/>
</dbReference>
<evidence type="ECO:0008006" key="3">
    <source>
        <dbReference type="Google" id="ProtNLM"/>
    </source>
</evidence>
<dbReference type="AlphaFoldDB" id="A0A7X2H4C1"/>
<dbReference type="EMBL" id="WJXB01000003">
    <property type="protein sequence ID" value="MRN53203.1"/>
    <property type="molecule type" value="Genomic_DNA"/>
</dbReference>